<dbReference type="Gene3D" id="3.90.1170.50">
    <property type="entry name" value="Aldehyde oxidase/xanthine dehydrogenase, a/b hammerhead"/>
    <property type="match status" value="1"/>
</dbReference>
<gene>
    <name evidence="6" type="ORF">BACCAP_04164</name>
</gene>
<dbReference type="OrthoDB" id="9759099at2"/>
<dbReference type="PROSITE" id="PS51085">
    <property type="entry name" value="2FE2S_FER_2"/>
    <property type="match status" value="1"/>
</dbReference>
<dbReference type="SMART" id="SM01008">
    <property type="entry name" value="Ald_Xan_dh_C"/>
    <property type="match status" value="1"/>
</dbReference>
<dbReference type="CDD" id="cd00207">
    <property type="entry name" value="fer2"/>
    <property type="match status" value="1"/>
</dbReference>
<dbReference type="AlphaFoldDB" id="A6P0Z8"/>
<comment type="caution">
    <text evidence="6">The sequence shown here is derived from an EMBL/GenBank/DDBJ whole genome shotgun (WGS) entry which is preliminary data.</text>
</comment>
<dbReference type="InterPro" id="IPR006058">
    <property type="entry name" value="2Fe2S_fd_BS"/>
</dbReference>
<reference evidence="6 7" key="2">
    <citation type="submission" date="2007-06" db="EMBL/GenBank/DDBJ databases">
        <title>Draft genome sequence of Pseudoflavonifractor capillosus ATCC 29799.</title>
        <authorList>
            <person name="Sudarsanam P."/>
            <person name="Ley R."/>
            <person name="Guruge J."/>
            <person name="Turnbaugh P.J."/>
            <person name="Mahowald M."/>
            <person name="Liep D."/>
            <person name="Gordon J."/>
        </authorList>
    </citation>
    <scope>NUCLEOTIDE SEQUENCE [LARGE SCALE GENOMIC DNA]</scope>
    <source>
        <strain evidence="6 7">ATCC 29799</strain>
    </source>
</reference>
<dbReference type="InterPro" id="IPR036884">
    <property type="entry name" value="2Fe-2S-bd_dom_sf"/>
</dbReference>
<dbReference type="eggNOG" id="COG1529">
    <property type="taxonomic scope" value="Bacteria"/>
</dbReference>
<dbReference type="InterPro" id="IPR000674">
    <property type="entry name" value="Ald_Oxase/Xan_DH_a/b"/>
</dbReference>
<dbReference type="Gene3D" id="3.10.20.30">
    <property type="match status" value="1"/>
</dbReference>
<evidence type="ECO:0000256" key="1">
    <source>
        <dbReference type="ARBA" id="ARBA00006849"/>
    </source>
</evidence>
<evidence type="ECO:0000256" key="2">
    <source>
        <dbReference type="ARBA" id="ARBA00022723"/>
    </source>
</evidence>
<dbReference type="InterPro" id="IPR002888">
    <property type="entry name" value="2Fe-2S-bd"/>
</dbReference>
<dbReference type="PROSITE" id="PS00197">
    <property type="entry name" value="2FE2S_FER_1"/>
    <property type="match status" value="1"/>
</dbReference>
<dbReference type="InterPro" id="IPR036010">
    <property type="entry name" value="2Fe-2S_ferredoxin-like_sf"/>
</dbReference>
<reference evidence="6 7" key="1">
    <citation type="submission" date="2007-04" db="EMBL/GenBank/DDBJ databases">
        <authorList>
            <person name="Fulton L."/>
            <person name="Clifton S."/>
            <person name="Fulton B."/>
            <person name="Xu J."/>
            <person name="Minx P."/>
            <person name="Pepin K.H."/>
            <person name="Johnson M."/>
            <person name="Thiruvilangam P."/>
            <person name="Bhonagiri V."/>
            <person name="Nash W.E."/>
            <person name="Mardis E.R."/>
            <person name="Wilson R.K."/>
        </authorList>
    </citation>
    <scope>NUCLEOTIDE SEQUENCE [LARGE SCALE GENOMIC DNA]</scope>
    <source>
        <strain evidence="6 7">ATCC 29799</strain>
    </source>
</reference>
<dbReference type="SUPFAM" id="SSF47741">
    <property type="entry name" value="CO dehydrogenase ISP C-domain like"/>
    <property type="match status" value="1"/>
</dbReference>
<feature type="domain" description="2Fe-2S ferredoxin-type" evidence="5">
    <location>
        <begin position="13"/>
        <end position="89"/>
    </location>
</feature>
<dbReference type="PANTHER" id="PTHR11908:SF157">
    <property type="entry name" value="XANTHINE DEHYDROGENASE SUBUNIT D-RELATED"/>
    <property type="match status" value="1"/>
</dbReference>
<accession>A6P0Z8</accession>
<dbReference type="InterPro" id="IPR046867">
    <property type="entry name" value="AldOxase/xan_DH_MoCoBD2"/>
</dbReference>
<dbReference type="InterPro" id="IPR008274">
    <property type="entry name" value="AldOxase/xan_DH_MoCoBD1"/>
</dbReference>
<dbReference type="GO" id="GO:0051537">
    <property type="term" value="F:2 iron, 2 sulfur cluster binding"/>
    <property type="evidence" value="ECO:0007669"/>
    <property type="project" value="InterPro"/>
</dbReference>
<dbReference type="Gene3D" id="3.30.365.10">
    <property type="entry name" value="Aldehyde oxidase/xanthine dehydrogenase, molybdopterin binding domain"/>
    <property type="match status" value="4"/>
</dbReference>
<dbReference type="Gene3D" id="1.10.150.120">
    <property type="entry name" value="[2Fe-2S]-binding domain"/>
    <property type="match status" value="1"/>
</dbReference>
<name>A6P0Z8_9FIRM</name>
<dbReference type="Pfam" id="PF20256">
    <property type="entry name" value="MoCoBD_2"/>
    <property type="match status" value="1"/>
</dbReference>
<dbReference type="PANTHER" id="PTHR11908">
    <property type="entry name" value="XANTHINE DEHYDROGENASE"/>
    <property type="match status" value="1"/>
</dbReference>
<comment type="similarity">
    <text evidence="1">Belongs to the xanthine dehydrogenase family.</text>
</comment>
<dbReference type="eggNOG" id="COG2080">
    <property type="taxonomic scope" value="Bacteria"/>
</dbReference>
<dbReference type="SUPFAM" id="SSF56003">
    <property type="entry name" value="Molybdenum cofactor-binding domain"/>
    <property type="match status" value="1"/>
</dbReference>
<dbReference type="Proteomes" id="UP000003639">
    <property type="component" value="Unassembled WGS sequence"/>
</dbReference>
<dbReference type="InterPro" id="IPR012675">
    <property type="entry name" value="Beta-grasp_dom_sf"/>
</dbReference>
<dbReference type="Pfam" id="PF01315">
    <property type="entry name" value="Ald_Xan_dh_C"/>
    <property type="match status" value="1"/>
</dbReference>
<sequence length="908" mass="97780">MFLHGWSVDMKEAAIQFVLNGARISCTCDPDMTLLRYLRGTACLKGAKNGCGTGHCGACTVLMNGRPIRSCITKMSRVDGAEILTIEGLKGEDGGLHPIQKAFLDVGAIQCGFCTPGMVLAAKALLDQNPNPTEQEIVKALEHNYCRCTGYVKIIEAVALAAAWLRGEEPSQEEIRFLEHSTISLGEQEAQEPQKYRVLGQSIWDLDGPGKADGTLAYCGDMVRKDMVYGAFVWAPAPKGRVTGLDLSEAEAMPGVLRVITAEDVPGENRLGTFDREQPVFCDKEFNFLGDMLALVVAESEEQARAAAQAVKASWQAADGIYTIEDGIAKGSILMENGRQTGDVEAARTQAAVTVSGDYELERVEHGCLEPECALGCIEDGLLTVYATTQSPFEIRRMLGHIMAMDESTIKVVGTHLGGGFGSKCDAHIEAAAAVAAHVMNGPVMINLDRRESLLLSTKRHAYRTSYQVGFNADGTFSYLDASLCSDAGPYNNLSGGVLMQSCIFAGGPYHIPNISVKGKAVRTNNVLGGAFRGFGINQGAICIETLMDEAAEKLGLDPFEIRRRNALRIGSRTVGGELLKHSVGLVDTINLCEKLTREAVAEYAPLYPRGDKVLGVGVASGYKNVGVGKGVPDDGGCILTIREDGKLEMRVSGIDMGQGFRTAMLQICSEATGWRIEDIDVISGDTSRTLRHGQAVSERQTLNSGRAVVEAAARLKAECEANPWQPGERRQAEYYFVAPPTYKLEDEEARRTQGDEYRNYPAYAYTTQAAIVEVDKSNGKVKVLKVVAAHDVGRAINPHIIEGQIEGSCSMGIGYALQESFPSENGVPVNLYYGKLGLPKAGETPAYEIALVEDPEPLGPFGAKGISEVATVPMTPAVLNAIHDAVGVRMRRLPATPERVLAAMKRR</sequence>
<keyword evidence="2" id="KW-0479">Metal-binding</keyword>
<keyword evidence="7" id="KW-1185">Reference proteome</keyword>
<dbReference type="InterPro" id="IPR016208">
    <property type="entry name" value="Ald_Oxase/xanthine_DH-like"/>
</dbReference>
<protein>
    <submittedName>
        <fullName evidence="6">Putative selenium-dependent molybdenum hydroxylase 1</fullName>
    </submittedName>
</protein>
<evidence type="ECO:0000313" key="6">
    <source>
        <dbReference type="EMBL" id="EDM98019.1"/>
    </source>
</evidence>
<dbReference type="InterPro" id="IPR037165">
    <property type="entry name" value="AldOxase/xan_DH_Mopterin-bd_sf"/>
</dbReference>
<dbReference type="SUPFAM" id="SSF54665">
    <property type="entry name" value="CO dehydrogenase molybdoprotein N-domain-like"/>
    <property type="match status" value="1"/>
</dbReference>
<organism evidence="6 7">
    <name type="scientific">Pseudoflavonifractor capillosus ATCC 29799</name>
    <dbReference type="NCBI Taxonomy" id="411467"/>
    <lineage>
        <taxon>Bacteria</taxon>
        <taxon>Bacillati</taxon>
        <taxon>Bacillota</taxon>
        <taxon>Clostridia</taxon>
        <taxon>Eubacteriales</taxon>
        <taxon>Oscillospiraceae</taxon>
        <taxon>Pseudoflavonifractor</taxon>
    </lineage>
</organism>
<evidence type="ECO:0000256" key="3">
    <source>
        <dbReference type="ARBA" id="ARBA00023002"/>
    </source>
</evidence>
<dbReference type="InterPro" id="IPR001041">
    <property type="entry name" value="2Fe-2S_ferredoxin-type"/>
</dbReference>
<proteinExistence type="inferred from homology"/>
<keyword evidence="3" id="KW-0560">Oxidoreductase</keyword>
<dbReference type="STRING" id="411467.BACCAP_04164"/>
<dbReference type="SUPFAM" id="SSF54292">
    <property type="entry name" value="2Fe-2S ferredoxin-like"/>
    <property type="match status" value="1"/>
</dbReference>
<dbReference type="GO" id="GO:0005506">
    <property type="term" value="F:iron ion binding"/>
    <property type="evidence" value="ECO:0007669"/>
    <property type="project" value="InterPro"/>
</dbReference>
<keyword evidence="4" id="KW-0408">Iron</keyword>
<dbReference type="GO" id="GO:0016491">
    <property type="term" value="F:oxidoreductase activity"/>
    <property type="evidence" value="ECO:0007669"/>
    <property type="project" value="UniProtKB-KW"/>
</dbReference>
<evidence type="ECO:0000256" key="4">
    <source>
        <dbReference type="ARBA" id="ARBA00023004"/>
    </source>
</evidence>
<evidence type="ECO:0000313" key="7">
    <source>
        <dbReference type="Proteomes" id="UP000003639"/>
    </source>
</evidence>
<dbReference type="Pfam" id="PF02738">
    <property type="entry name" value="MoCoBD_1"/>
    <property type="match status" value="1"/>
</dbReference>
<dbReference type="Pfam" id="PF00111">
    <property type="entry name" value="Fer2"/>
    <property type="match status" value="1"/>
</dbReference>
<dbReference type="EMBL" id="AAXG02000045">
    <property type="protein sequence ID" value="EDM98019.1"/>
    <property type="molecule type" value="Genomic_DNA"/>
</dbReference>
<dbReference type="InterPro" id="IPR036856">
    <property type="entry name" value="Ald_Oxase/Xan_DH_a/b_sf"/>
</dbReference>
<dbReference type="Pfam" id="PF01799">
    <property type="entry name" value="Fer2_2"/>
    <property type="match status" value="1"/>
</dbReference>
<evidence type="ECO:0000259" key="5">
    <source>
        <dbReference type="PROSITE" id="PS51085"/>
    </source>
</evidence>